<evidence type="ECO:0000256" key="1">
    <source>
        <dbReference type="ARBA" id="ARBA00000642"/>
    </source>
</evidence>
<protein>
    <recommendedName>
        <fullName evidence="6 13">Phosphoglycerate kinase</fullName>
        <ecNumber evidence="5 13">2.7.2.3</ecNumber>
    </recommendedName>
</protein>
<comment type="caution">
    <text evidence="16">The sequence shown here is derived from an EMBL/GenBank/DDBJ whole genome shotgun (WGS) entry which is preliminary data.</text>
</comment>
<evidence type="ECO:0000256" key="3">
    <source>
        <dbReference type="ARBA" id="ARBA00008982"/>
    </source>
</evidence>
<accession>A0A2M7IEM8</accession>
<keyword evidence="10 13" id="KW-0418">Kinase</keyword>
<dbReference type="InterPro" id="IPR001576">
    <property type="entry name" value="Phosphoglycerate_kinase"/>
</dbReference>
<feature type="binding site" evidence="13 14">
    <location>
        <position position="199"/>
    </location>
    <ligand>
        <name>ATP</name>
        <dbReference type="ChEBI" id="CHEBI:30616"/>
    </ligand>
</feature>
<feature type="binding site" evidence="13">
    <location>
        <position position="149"/>
    </location>
    <ligand>
        <name>substrate</name>
    </ligand>
</feature>
<feature type="binding site" evidence="13">
    <location>
        <begin position="19"/>
        <end position="21"/>
    </location>
    <ligand>
        <name>substrate</name>
    </ligand>
</feature>
<keyword evidence="8 13" id="KW-0808">Transferase</keyword>
<feature type="binding site" evidence="13">
    <location>
        <begin position="57"/>
        <end position="60"/>
    </location>
    <ligand>
        <name>substrate</name>
    </ligand>
</feature>
<evidence type="ECO:0000256" key="6">
    <source>
        <dbReference type="ARBA" id="ARBA00016471"/>
    </source>
</evidence>
<evidence type="ECO:0000256" key="14">
    <source>
        <dbReference type="PIRSR" id="PIRSR000724-2"/>
    </source>
</evidence>
<organism evidence="16 17">
    <name type="scientific">Candidatus Portnoybacteria bacterium CG_4_8_14_3_um_filter_44_15</name>
    <dbReference type="NCBI Taxonomy" id="1974803"/>
    <lineage>
        <taxon>Bacteria</taxon>
        <taxon>Candidatus Portnoyibacteriota</taxon>
    </lineage>
</organism>
<evidence type="ECO:0000256" key="11">
    <source>
        <dbReference type="ARBA" id="ARBA00022840"/>
    </source>
</evidence>
<evidence type="ECO:0000256" key="13">
    <source>
        <dbReference type="HAMAP-Rule" id="MF_00145"/>
    </source>
</evidence>
<name>A0A2M7IEM8_9BACT</name>
<dbReference type="UniPathway" id="UPA00109">
    <property type="reaction ID" value="UER00185"/>
</dbReference>
<feature type="binding site" evidence="13">
    <location>
        <position position="34"/>
    </location>
    <ligand>
        <name>substrate</name>
    </ligand>
</feature>
<dbReference type="EC" id="2.7.2.3" evidence="5 13"/>
<feature type="binding site" evidence="13 14">
    <location>
        <position position="317"/>
    </location>
    <ligand>
        <name>ATP</name>
        <dbReference type="ChEBI" id="CHEBI:30616"/>
    </ligand>
</feature>
<reference evidence="17" key="1">
    <citation type="submission" date="2017-09" db="EMBL/GenBank/DDBJ databases">
        <title>Depth-based differentiation of microbial function through sediment-hosted aquifers and enrichment of novel symbionts in the deep terrestrial subsurface.</title>
        <authorList>
            <person name="Probst A.J."/>
            <person name="Ladd B."/>
            <person name="Jarett J.K."/>
            <person name="Geller-Mcgrath D.E."/>
            <person name="Sieber C.M.K."/>
            <person name="Emerson J.B."/>
            <person name="Anantharaman K."/>
            <person name="Thomas B.C."/>
            <person name="Malmstrom R."/>
            <person name="Stieglmeier M."/>
            <person name="Klingl A."/>
            <person name="Woyke T."/>
            <person name="Ryan C.M."/>
            <person name="Banfield J.F."/>
        </authorList>
    </citation>
    <scope>NUCLEOTIDE SEQUENCE [LARGE SCALE GENOMIC DNA]</scope>
</reference>
<comment type="caution">
    <text evidence="13">Lacks conserved residue(s) required for the propagation of feature annotation.</text>
</comment>
<evidence type="ECO:0000313" key="16">
    <source>
        <dbReference type="EMBL" id="PIW74928.1"/>
    </source>
</evidence>
<comment type="subunit">
    <text evidence="4 13">Monomer.</text>
</comment>
<dbReference type="EMBL" id="PFGW01000001">
    <property type="protein sequence ID" value="PIW74928.1"/>
    <property type="molecule type" value="Genomic_DNA"/>
</dbReference>
<evidence type="ECO:0000313" key="17">
    <source>
        <dbReference type="Proteomes" id="UP000231673"/>
    </source>
</evidence>
<dbReference type="FunFam" id="3.40.50.1260:FF:000006">
    <property type="entry name" value="Phosphoglycerate kinase"/>
    <property type="match status" value="1"/>
</dbReference>
<dbReference type="HAMAP" id="MF_00145">
    <property type="entry name" value="Phosphoglyc_kinase"/>
    <property type="match status" value="1"/>
</dbReference>
<dbReference type="PANTHER" id="PTHR11406">
    <property type="entry name" value="PHOSPHOGLYCERATE KINASE"/>
    <property type="match status" value="1"/>
</dbReference>
<dbReference type="InterPro" id="IPR015824">
    <property type="entry name" value="Phosphoglycerate_kinase_N"/>
</dbReference>
<dbReference type="PIRSF" id="PIRSF000724">
    <property type="entry name" value="Pgk"/>
    <property type="match status" value="1"/>
</dbReference>
<dbReference type="GO" id="GO:0043531">
    <property type="term" value="F:ADP binding"/>
    <property type="evidence" value="ECO:0007669"/>
    <property type="project" value="TreeGrafter"/>
</dbReference>
<dbReference type="Pfam" id="PF00162">
    <property type="entry name" value="PGK"/>
    <property type="match status" value="1"/>
</dbReference>
<keyword evidence="12 13" id="KW-0324">Glycolysis</keyword>
<keyword evidence="11 13" id="KW-0067">ATP-binding</keyword>
<dbReference type="GO" id="GO:0006094">
    <property type="term" value="P:gluconeogenesis"/>
    <property type="evidence" value="ECO:0007669"/>
    <property type="project" value="TreeGrafter"/>
</dbReference>
<evidence type="ECO:0000256" key="8">
    <source>
        <dbReference type="ARBA" id="ARBA00022679"/>
    </source>
</evidence>
<sequence length="387" mass="41423">MKILSDFKFNGEKVLLRVDFNEPIKDGRLASNFRLRATLPTIEYLLEQSAKVILLTHLGRPEGKVEEELRTDLLGKDLSLLIGRKVKKLDGCVGEEIKKEIDGMRPGEIILLENVQFEPGEKANNPKFAAALAELADFFVLDAFGQSHRDYASISGAPKLLPSCAGLLLAKEIKVLSGVLEKPKRPLTVIVGGAKISTKIELIENLSIKADYFLLGGALANTFLKAKGISVGKSVIEEEMVGRVREMNLDSDKIISLTDGVVSASPDGKSDSRVSPIGDLGENEMILDIGPKTVKKFEDIIKQAKMIVWNGPMGLFEIGSFAAGSAAIAKAVAKSGAFSLVGGGETIALLEGLNLLDKMSHVSTGGGAMLKFLAGGKLPGIEALNNR</sequence>
<dbReference type="GO" id="GO:0005829">
    <property type="term" value="C:cytosol"/>
    <property type="evidence" value="ECO:0007669"/>
    <property type="project" value="TreeGrafter"/>
</dbReference>
<dbReference type="GO" id="GO:0005524">
    <property type="term" value="F:ATP binding"/>
    <property type="evidence" value="ECO:0007669"/>
    <property type="project" value="UniProtKB-KW"/>
</dbReference>
<feature type="binding site" evidence="13">
    <location>
        <begin position="343"/>
        <end position="346"/>
    </location>
    <ligand>
        <name>ATP</name>
        <dbReference type="ChEBI" id="CHEBI:30616"/>
    </ligand>
</feature>
<evidence type="ECO:0000256" key="5">
    <source>
        <dbReference type="ARBA" id="ARBA00013061"/>
    </source>
</evidence>
<dbReference type="GO" id="GO:0006096">
    <property type="term" value="P:glycolytic process"/>
    <property type="evidence" value="ECO:0007669"/>
    <property type="project" value="UniProtKB-UniRule"/>
</dbReference>
<keyword evidence="7 13" id="KW-0963">Cytoplasm</keyword>
<comment type="catalytic activity">
    <reaction evidence="1 13 15">
        <text>(2R)-3-phosphoglycerate + ATP = (2R)-3-phospho-glyceroyl phosphate + ADP</text>
        <dbReference type="Rhea" id="RHEA:14801"/>
        <dbReference type="ChEBI" id="CHEBI:30616"/>
        <dbReference type="ChEBI" id="CHEBI:57604"/>
        <dbReference type="ChEBI" id="CHEBI:58272"/>
        <dbReference type="ChEBI" id="CHEBI:456216"/>
        <dbReference type="EC" id="2.7.2.3"/>
    </reaction>
</comment>
<comment type="subcellular location">
    <subcellularLocation>
        <location evidence="13">Cytoplasm</location>
    </subcellularLocation>
</comment>
<dbReference type="GO" id="GO:0004618">
    <property type="term" value="F:phosphoglycerate kinase activity"/>
    <property type="evidence" value="ECO:0007669"/>
    <property type="project" value="UniProtKB-UniRule"/>
</dbReference>
<evidence type="ECO:0000256" key="9">
    <source>
        <dbReference type="ARBA" id="ARBA00022741"/>
    </source>
</evidence>
<dbReference type="SUPFAM" id="SSF53748">
    <property type="entry name" value="Phosphoglycerate kinase"/>
    <property type="match status" value="1"/>
</dbReference>
<dbReference type="Gene3D" id="3.40.50.1260">
    <property type="entry name" value="Phosphoglycerate kinase, N-terminal domain"/>
    <property type="match status" value="2"/>
</dbReference>
<evidence type="ECO:0000256" key="12">
    <source>
        <dbReference type="ARBA" id="ARBA00023152"/>
    </source>
</evidence>
<evidence type="ECO:0000256" key="10">
    <source>
        <dbReference type="ARBA" id="ARBA00022777"/>
    </source>
</evidence>
<comment type="pathway">
    <text evidence="2 13">Carbohydrate degradation; glycolysis; pyruvate from D-glyceraldehyde 3-phosphate: step 2/5.</text>
</comment>
<evidence type="ECO:0000256" key="7">
    <source>
        <dbReference type="ARBA" id="ARBA00022490"/>
    </source>
</evidence>
<proteinExistence type="inferred from homology"/>
<evidence type="ECO:0000256" key="4">
    <source>
        <dbReference type="ARBA" id="ARBA00011245"/>
    </source>
</evidence>
<evidence type="ECO:0000256" key="2">
    <source>
        <dbReference type="ARBA" id="ARBA00004838"/>
    </source>
</evidence>
<dbReference type="Proteomes" id="UP000231673">
    <property type="component" value="Unassembled WGS sequence"/>
</dbReference>
<dbReference type="PANTHER" id="PTHR11406:SF23">
    <property type="entry name" value="PHOSPHOGLYCERATE KINASE 1, CHLOROPLASTIC-RELATED"/>
    <property type="match status" value="1"/>
</dbReference>
<dbReference type="FunFam" id="3.40.50.1260:FF:000031">
    <property type="entry name" value="Phosphoglycerate kinase 1"/>
    <property type="match status" value="1"/>
</dbReference>
<gene>
    <name evidence="13 16" type="primary">pgk</name>
    <name evidence="16" type="ORF">CO003_00010</name>
</gene>
<comment type="similarity">
    <text evidence="3 13 15">Belongs to the phosphoglycerate kinase family.</text>
</comment>
<keyword evidence="9 13" id="KW-0547">Nucleotide-binding</keyword>
<evidence type="ECO:0000256" key="15">
    <source>
        <dbReference type="RuleBase" id="RU000532"/>
    </source>
</evidence>
<dbReference type="PRINTS" id="PR00477">
    <property type="entry name" value="PHGLYCKINASE"/>
</dbReference>
<dbReference type="InterPro" id="IPR036043">
    <property type="entry name" value="Phosphoglycerate_kinase_sf"/>
</dbReference>
<dbReference type="AlphaFoldDB" id="A0A2M7IEM8"/>